<dbReference type="PANTHER" id="PTHR43072">
    <property type="entry name" value="N-ACETYLTRANSFERASE"/>
    <property type="match status" value="1"/>
</dbReference>
<name>A0ABU1M2J8_9BURK</name>
<accession>A0ABU1M2J8</accession>
<protein>
    <submittedName>
        <fullName evidence="2">Ribosomal protein S18 acetylase RimI-like enzyme</fullName>
    </submittedName>
</protein>
<sequence length="148" mass="16625">MEIRRYEPGDLAEFARLFNDYRVFYEQPSDLGLAKRFIAERTQADDSVIFVADAGDSMLTGFCQLYPSLCSIAAAPIYVLYDLFVSPASRRAGVARQLLQAGASRAKSDGKVRMDLTTARDNLKAQALYESLGWIRDDVFYTYNLAVK</sequence>
<dbReference type="EMBL" id="JAVDRP010000044">
    <property type="protein sequence ID" value="MDR6413259.1"/>
    <property type="molecule type" value="Genomic_DNA"/>
</dbReference>
<evidence type="ECO:0000313" key="2">
    <source>
        <dbReference type="EMBL" id="MDR6413259.1"/>
    </source>
</evidence>
<organism evidence="2 3">
    <name type="scientific">Paraburkholderia terricola</name>
    <dbReference type="NCBI Taxonomy" id="169427"/>
    <lineage>
        <taxon>Bacteria</taxon>
        <taxon>Pseudomonadati</taxon>
        <taxon>Pseudomonadota</taxon>
        <taxon>Betaproteobacteria</taxon>
        <taxon>Burkholderiales</taxon>
        <taxon>Burkholderiaceae</taxon>
        <taxon>Paraburkholderia</taxon>
    </lineage>
</organism>
<dbReference type="PROSITE" id="PS51186">
    <property type="entry name" value="GNAT"/>
    <property type="match status" value="1"/>
</dbReference>
<evidence type="ECO:0000313" key="3">
    <source>
        <dbReference type="Proteomes" id="UP001264340"/>
    </source>
</evidence>
<dbReference type="RefSeq" id="WP_310127751.1">
    <property type="nucleotide sequence ID" value="NZ_JAVDQV010000037.1"/>
</dbReference>
<dbReference type="SUPFAM" id="SSF55729">
    <property type="entry name" value="Acyl-CoA N-acyltransferases (Nat)"/>
    <property type="match status" value="1"/>
</dbReference>
<dbReference type="InterPro" id="IPR016181">
    <property type="entry name" value="Acyl_CoA_acyltransferase"/>
</dbReference>
<feature type="domain" description="N-acetyltransferase" evidence="1">
    <location>
        <begin position="1"/>
        <end position="148"/>
    </location>
</feature>
<comment type="caution">
    <text evidence="2">The sequence shown here is derived from an EMBL/GenBank/DDBJ whole genome shotgun (WGS) entry which is preliminary data.</text>
</comment>
<dbReference type="Gene3D" id="3.40.630.30">
    <property type="match status" value="1"/>
</dbReference>
<evidence type="ECO:0000259" key="1">
    <source>
        <dbReference type="PROSITE" id="PS51186"/>
    </source>
</evidence>
<dbReference type="Pfam" id="PF00583">
    <property type="entry name" value="Acetyltransf_1"/>
    <property type="match status" value="1"/>
</dbReference>
<reference evidence="2 3" key="1">
    <citation type="submission" date="2023-07" db="EMBL/GenBank/DDBJ databases">
        <title>Sorghum-associated microbial communities from plants grown in Nebraska, USA.</title>
        <authorList>
            <person name="Schachtman D."/>
        </authorList>
    </citation>
    <scope>NUCLEOTIDE SEQUENCE [LARGE SCALE GENOMIC DNA]</scope>
    <source>
        <strain evidence="2 3">DS1316</strain>
    </source>
</reference>
<proteinExistence type="predicted"/>
<dbReference type="PANTHER" id="PTHR43072:SF60">
    <property type="entry name" value="L-2,4-DIAMINOBUTYRIC ACID ACETYLTRANSFERASE"/>
    <property type="match status" value="1"/>
</dbReference>
<dbReference type="CDD" id="cd04301">
    <property type="entry name" value="NAT_SF"/>
    <property type="match status" value="1"/>
</dbReference>
<dbReference type="InterPro" id="IPR000182">
    <property type="entry name" value="GNAT_dom"/>
</dbReference>
<dbReference type="Proteomes" id="UP001264340">
    <property type="component" value="Unassembled WGS sequence"/>
</dbReference>
<gene>
    <name evidence="2" type="ORF">J2804_006697</name>
</gene>
<keyword evidence="3" id="KW-1185">Reference proteome</keyword>